<comment type="caution">
    <text evidence="2">The sequence shown here is derived from an EMBL/GenBank/DDBJ whole genome shotgun (WGS) entry which is preliminary data.</text>
</comment>
<feature type="domain" description="Exostosin GT47" evidence="1">
    <location>
        <begin position="194"/>
        <end position="304"/>
    </location>
</feature>
<dbReference type="InterPro" id="IPR040911">
    <property type="entry name" value="Exostosin_GT47"/>
</dbReference>
<dbReference type="GO" id="GO:0016757">
    <property type="term" value="F:glycosyltransferase activity"/>
    <property type="evidence" value="ECO:0007669"/>
    <property type="project" value="InterPro"/>
</dbReference>
<dbReference type="AlphaFoldDB" id="A0A955LV74"/>
<dbReference type="Proteomes" id="UP000699691">
    <property type="component" value="Unassembled WGS sequence"/>
</dbReference>
<gene>
    <name evidence="2" type="ORF">KC573_00865</name>
</gene>
<proteinExistence type="predicted"/>
<accession>A0A955LV74</accession>
<evidence type="ECO:0000259" key="1">
    <source>
        <dbReference type="Pfam" id="PF03016"/>
    </source>
</evidence>
<dbReference type="Pfam" id="PF03016">
    <property type="entry name" value="Exostosin_GT47"/>
    <property type="match status" value="1"/>
</dbReference>
<feature type="non-terminal residue" evidence="2">
    <location>
        <position position="324"/>
    </location>
</feature>
<name>A0A955LV74_UNCKA</name>
<dbReference type="InterPro" id="IPR004263">
    <property type="entry name" value="Exostosin"/>
</dbReference>
<reference evidence="2" key="2">
    <citation type="journal article" date="2021" name="Microbiome">
        <title>Successional dynamics and alternative stable states in a saline activated sludge microbial community over 9 years.</title>
        <authorList>
            <person name="Wang Y."/>
            <person name="Ye J."/>
            <person name="Ju F."/>
            <person name="Liu L."/>
            <person name="Boyd J.A."/>
            <person name="Deng Y."/>
            <person name="Parks D.H."/>
            <person name="Jiang X."/>
            <person name="Yin X."/>
            <person name="Woodcroft B.J."/>
            <person name="Tyson G.W."/>
            <person name="Hugenholtz P."/>
            <person name="Polz M.F."/>
            <person name="Zhang T."/>
        </authorList>
    </citation>
    <scope>NUCLEOTIDE SEQUENCE</scope>
    <source>
        <strain evidence="2">HKST-UBA02</strain>
    </source>
</reference>
<dbReference type="PANTHER" id="PTHR11062">
    <property type="entry name" value="EXOSTOSIN HEPARAN SULFATE GLYCOSYLTRANSFERASE -RELATED"/>
    <property type="match status" value="1"/>
</dbReference>
<dbReference type="EMBL" id="JAGQKY010000022">
    <property type="protein sequence ID" value="MCA9397354.1"/>
    <property type="molecule type" value="Genomic_DNA"/>
</dbReference>
<evidence type="ECO:0000313" key="3">
    <source>
        <dbReference type="Proteomes" id="UP000699691"/>
    </source>
</evidence>
<evidence type="ECO:0000313" key="2">
    <source>
        <dbReference type="EMBL" id="MCA9397354.1"/>
    </source>
</evidence>
<protein>
    <submittedName>
        <fullName evidence="2">Exostosin family protein</fullName>
    </submittedName>
</protein>
<reference evidence="2" key="1">
    <citation type="submission" date="2020-04" db="EMBL/GenBank/DDBJ databases">
        <authorList>
            <person name="Zhang T."/>
        </authorList>
    </citation>
    <scope>NUCLEOTIDE SEQUENCE</scope>
    <source>
        <strain evidence="2">HKST-UBA02</strain>
    </source>
</reference>
<organism evidence="2 3">
    <name type="scientific">candidate division WWE3 bacterium</name>
    <dbReference type="NCBI Taxonomy" id="2053526"/>
    <lineage>
        <taxon>Bacteria</taxon>
        <taxon>Katanobacteria</taxon>
    </lineage>
</organism>
<sequence>MIKVYYELIDGLRIVPLVYANHAGAGENFKDLPYRKKALDQIRERFVQKVENPEEADYLLIPHHSSHARRHPEYIKKLNHLANTLDKKILVFAFQDDAKPIDWPEAIIFRVSAYKSEMLENEFVLPYIVEDFSQEYAFSPKELPEVPSVGFVGYAGFDSVYQAVRSGTRELLLQVHSWATRWRPLGVKRKGLYLRKEMMRLLEQNDQIQANFVIRDRYSGHAGDLSEEDVKRVREEYVQNILESDITLSPRGEGNGSQRFYEVLSLGRIPLLIDTDNELPFEDRIPYERFVIRVPYQKRKEVSTYIENFFTGMTEEEYKKRQEE</sequence>